<keyword evidence="13" id="KW-0282">Flagellum</keyword>
<evidence type="ECO:0000256" key="5">
    <source>
        <dbReference type="ARBA" id="ARBA00022475"/>
    </source>
</evidence>
<keyword evidence="7" id="KW-1005">Bacterial flagellum biogenesis</keyword>
<dbReference type="Pfam" id="PF02050">
    <property type="entry name" value="FliJ"/>
    <property type="match status" value="1"/>
</dbReference>
<protein>
    <recommendedName>
        <fullName evidence="3">Flagellar FliJ protein</fullName>
    </recommendedName>
</protein>
<evidence type="ECO:0000256" key="3">
    <source>
        <dbReference type="ARBA" id="ARBA00020392"/>
    </source>
</evidence>
<evidence type="ECO:0000256" key="4">
    <source>
        <dbReference type="ARBA" id="ARBA00022448"/>
    </source>
</evidence>
<evidence type="ECO:0000256" key="12">
    <source>
        <dbReference type="SAM" id="MobiDB-lite"/>
    </source>
</evidence>
<feature type="region of interest" description="Disordered" evidence="12">
    <location>
        <begin position="127"/>
        <end position="156"/>
    </location>
</feature>
<sequence length="156" mass="17760">MAATTALDTLIDLTKEALDQAARLLAGERRTQQQVLQQLQTLNQYRLEYGQRLQEALQQGIDPASLLNYRAFLGSLDNAIERASQTLRQQQQKVDNSQRLWQEQHRKLNSYDTLVERRQQTVMLHASRAEQRASDELSARMSRNGAALLPPSDQSA</sequence>
<keyword evidence="6" id="KW-0145">Chemotaxis</keyword>
<evidence type="ECO:0000256" key="11">
    <source>
        <dbReference type="SAM" id="Coils"/>
    </source>
</evidence>
<dbReference type="GO" id="GO:0015031">
    <property type="term" value="P:protein transport"/>
    <property type="evidence" value="ECO:0007669"/>
    <property type="project" value="UniProtKB-KW"/>
</dbReference>
<dbReference type="AlphaFoldDB" id="A0A1H2EPM3"/>
<keyword evidence="10" id="KW-1006">Bacterial flagellum protein export</keyword>
<dbReference type="Gene3D" id="1.10.287.1700">
    <property type="match status" value="1"/>
</dbReference>
<evidence type="ECO:0000256" key="1">
    <source>
        <dbReference type="ARBA" id="ARBA00004413"/>
    </source>
</evidence>
<dbReference type="PANTHER" id="PTHR38786:SF1">
    <property type="entry name" value="FLAGELLAR FLIJ PROTEIN"/>
    <property type="match status" value="1"/>
</dbReference>
<keyword evidence="14" id="KW-1185">Reference proteome</keyword>
<evidence type="ECO:0000313" key="13">
    <source>
        <dbReference type="EMBL" id="SDT97045.1"/>
    </source>
</evidence>
<feature type="coiled-coil region" evidence="11">
    <location>
        <begin position="73"/>
        <end position="100"/>
    </location>
</feature>
<evidence type="ECO:0000256" key="10">
    <source>
        <dbReference type="ARBA" id="ARBA00023225"/>
    </source>
</evidence>
<evidence type="ECO:0000313" key="14">
    <source>
        <dbReference type="Proteomes" id="UP000243063"/>
    </source>
</evidence>
<dbReference type="InterPro" id="IPR052570">
    <property type="entry name" value="FliJ"/>
</dbReference>
<feature type="compositionally biased region" description="Basic and acidic residues" evidence="12">
    <location>
        <begin position="127"/>
        <end position="138"/>
    </location>
</feature>
<comment type="similarity">
    <text evidence="2">Belongs to the FliJ family.</text>
</comment>
<dbReference type="PANTHER" id="PTHR38786">
    <property type="entry name" value="FLAGELLAR FLIJ PROTEIN"/>
    <property type="match status" value="1"/>
</dbReference>
<dbReference type="RefSeq" id="WP_090212224.1">
    <property type="nucleotide sequence ID" value="NZ_LT629780.1"/>
</dbReference>
<keyword evidence="11" id="KW-0175">Coiled coil</keyword>
<keyword evidence="4" id="KW-0813">Transport</keyword>
<dbReference type="GO" id="GO:0009288">
    <property type="term" value="C:bacterial-type flagellum"/>
    <property type="evidence" value="ECO:0007669"/>
    <property type="project" value="InterPro"/>
</dbReference>
<reference evidence="14" key="1">
    <citation type="submission" date="2016-10" db="EMBL/GenBank/DDBJ databases">
        <authorList>
            <person name="Varghese N."/>
            <person name="Submissions S."/>
        </authorList>
    </citation>
    <scope>NUCLEOTIDE SEQUENCE [LARGE SCALE GENOMIC DNA]</scope>
    <source>
        <strain evidence="14">CCTCC 2012022</strain>
    </source>
</reference>
<dbReference type="GO" id="GO:0044781">
    <property type="term" value="P:bacterial-type flagellum organization"/>
    <property type="evidence" value="ECO:0007669"/>
    <property type="project" value="UniProtKB-KW"/>
</dbReference>
<dbReference type="NCBIfam" id="TIGR02473">
    <property type="entry name" value="flagell_FliJ"/>
    <property type="match status" value="1"/>
</dbReference>
<evidence type="ECO:0000256" key="9">
    <source>
        <dbReference type="ARBA" id="ARBA00023136"/>
    </source>
</evidence>
<keyword evidence="9" id="KW-0472">Membrane</keyword>
<dbReference type="EMBL" id="LT629780">
    <property type="protein sequence ID" value="SDT97045.1"/>
    <property type="molecule type" value="Genomic_DNA"/>
</dbReference>
<dbReference type="STRING" id="1245526.SAMN05216580_0754"/>
<dbReference type="PIRSF" id="PIRSF019404">
    <property type="entry name" value="FliJ"/>
    <property type="match status" value="1"/>
</dbReference>
<dbReference type="PRINTS" id="PR01004">
    <property type="entry name" value="FLGFLIJ"/>
</dbReference>
<dbReference type="GO" id="GO:0071973">
    <property type="term" value="P:bacterial-type flagellum-dependent cell motility"/>
    <property type="evidence" value="ECO:0007669"/>
    <property type="project" value="InterPro"/>
</dbReference>
<accession>A0A1H2EPM3</accession>
<dbReference type="OrthoDB" id="6465096at2"/>
<dbReference type="InterPro" id="IPR012823">
    <property type="entry name" value="Flagell_FliJ"/>
</dbReference>
<keyword evidence="5" id="KW-1003">Cell membrane</keyword>
<evidence type="ECO:0000256" key="7">
    <source>
        <dbReference type="ARBA" id="ARBA00022795"/>
    </source>
</evidence>
<gene>
    <name evidence="13" type="ORF">SAMN05216580_0754</name>
</gene>
<evidence type="ECO:0000256" key="8">
    <source>
        <dbReference type="ARBA" id="ARBA00022927"/>
    </source>
</evidence>
<dbReference type="InterPro" id="IPR053716">
    <property type="entry name" value="Flag_assembly_chemotaxis_eff"/>
</dbReference>
<name>A0A1H2EPM3_9GAMM</name>
<dbReference type="GO" id="GO:0005886">
    <property type="term" value="C:plasma membrane"/>
    <property type="evidence" value="ECO:0007669"/>
    <property type="project" value="UniProtKB-SubCell"/>
</dbReference>
<dbReference type="GO" id="GO:0006935">
    <property type="term" value="P:chemotaxis"/>
    <property type="evidence" value="ECO:0007669"/>
    <property type="project" value="UniProtKB-KW"/>
</dbReference>
<comment type="subcellular location">
    <subcellularLocation>
        <location evidence="1">Cell membrane</location>
        <topology evidence="1">Peripheral membrane protein</topology>
        <orientation evidence="1">Cytoplasmic side</orientation>
    </subcellularLocation>
</comment>
<dbReference type="Proteomes" id="UP000243063">
    <property type="component" value="Chromosome I"/>
</dbReference>
<organism evidence="13 14">
    <name type="scientific">Geopseudomonas guangdongensis</name>
    <dbReference type="NCBI Taxonomy" id="1245526"/>
    <lineage>
        <taxon>Bacteria</taxon>
        <taxon>Pseudomonadati</taxon>
        <taxon>Pseudomonadota</taxon>
        <taxon>Gammaproteobacteria</taxon>
        <taxon>Pseudomonadales</taxon>
        <taxon>Pseudomonadaceae</taxon>
        <taxon>Geopseudomonas</taxon>
    </lineage>
</organism>
<keyword evidence="13" id="KW-0969">Cilium</keyword>
<keyword evidence="8" id="KW-0653">Protein transport</keyword>
<keyword evidence="13" id="KW-0966">Cell projection</keyword>
<evidence type="ECO:0000256" key="6">
    <source>
        <dbReference type="ARBA" id="ARBA00022500"/>
    </source>
</evidence>
<evidence type="ECO:0000256" key="2">
    <source>
        <dbReference type="ARBA" id="ARBA00010004"/>
    </source>
</evidence>
<dbReference type="GO" id="GO:0003774">
    <property type="term" value="F:cytoskeletal motor activity"/>
    <property type="evidence" value="ECO:0007669"/>
    <property type="project" value="InterPro"/>
</dbReference>
<dbReference type="InterPro" id="IPR018006">
    <property type="entry name" value="Flag_FliJ_proteobac"/>
</dbReference>
<proteinExistence type="inferred from homology"/>